<dbReference type="EMBL" id="KZ293705">
    <property type="protein sequence ID" value="PBK83635.1"/>
    <property type="molecule type" value="Genomic_DNA"/>
</dbReference>
<evidence type="ECO:0000313" key="3">
    <source>
        <dbReference type="Proteomes" id="UP000217790"/>
    </source>
</evidence>
<evidence type="ECO:0000313" key="2">
    <source>
        <dbReference type="EMBL" id="PBK83635.1"/>
    </source>
</evidence>
<dbReference type="InParanoid" id="A0A2H3CKS4"/>
<organism evidence="2 3">
    <name type="scientific">Armillaria gallica</name>
    <name type="common">Bulbous honey fungus</name>
    <name type="synonym">Armillaria bulbosa</name>
    <dbReference type="NCBI Taxonomy" id="47427"/>
    <lineage>
        <taxon>Eukaryota</taxon>
        <taxon>Fungi</taxon>
        <taxon>Dikarya</taxon>
        <taxon>Basidiomycota</taxon>
        <taxon>Agaricomycotina</taxon>
        <taxon>Agaricomycetes</taxon>
        <taxon>Agaricomycetidae</taxon>
        <taxon>Agaricales</taxon>
        <taxon>Marasmiineae</taxon>
        <taxon>Physalacriaceae</taxon>
        <taxon>Armillaria</taxon>
    </lineage>
</organism>
<reference evidence="3" key="1">
    <citation type="journal article" date="2017" name="Nat. Ecol. Evol.">
        <title>Genome expansion and lineage-specific genetic innovations in the forest pathogenic fungi Armillaria.</title>
        <authorList>
            <person name="Sipos G."/>
            <person name="Prasanna A.N."/>
            <person name="Walter M.C."/>
            <person name="O'Connor E."/>
            <person name="Balint B."/>
            <person name="Krizsan K."/>
            <person name="Kiss B."/>
            <person name="Hess J."/>
            <person name="Varga T."/>
            <person name="Slot J."/>
            <person name="Riley R."/>
            <person name="Boka B."/>
            <person name="Rigling D."/>
            <person name="Barry K."/>
            <person name="Lee J."/>
            <person name="Mihaltcheva S."/>
            <person name="LaButti K."/>
            <person name="Lipzen A."/>
            <person name="Waldron R."/>
            <person name="Moloney N.M."/>
            <person name="Sperisen C."/>
            <person name="Kredics L."/>
            <person name="Vagvoelgyi C."/>
            <person name="Patrignani A."/>
            <person name="Fitzpatrick D."/>
            <person name="Nagy I."/>
            <person name="Doyle S."/>
            <person name="Anderson J.B."/>
            <person name="Grigoriev I.V."/>
            <person name="Gueldener U."/>
            <person name="Muensterkoetter M."/>
            <person name="Nagy L.G."/>
        </authorList>
    </citation>
    <scope>NUCLEOTIDE SEQUENCE [LARGE SCALE GENOMIC DNA]</scope>
    <source>
        <strain evidence="3">Ar21-2</strain>
    </source>
</reference>
<accession>A0A2H3CKS4</accession>
<dbReference type="AlphaFoldDB" id="A0A2H3CKS4"/>
<keyword evidence="1" id="KW-1133">Transmembrane helix</keyword>
<evidence type="ECO:0000256" key="1">
    <source>
        <dbReference type="SAM" id="Phobius"/>
    </source>
</evidence>
<proteinExistence type="predicted"/>
<feature type="transmembrane region" description="Helical" evidence="1">
    <location>
        <begin position="64"/>
        <end position="83"/>
    </location>
</feature>
<keyword evidence="1" id="KW-0472">Membrane</keyword>
<name>A0A2H3CKS4_ARMGA</name>
<keyword evidence="1" id="KW-0812">Transmembrane</keyword>
<sequence length="262" mass="29069">MNFFPSDGLKSMETGQWVFCRYLDGFKEALLVAMVSSSPEASKNEIFIEREIQNDTAKAHAQQVFSLVTFLCGIYLYFVKTLFRGVAIFVFQMEHYIDAALHYLIMSLHEMIPLYGKTVTSDQPFFVLQRNNVIYGKIVVPLLSLIAIRAMEGKANSTGSGITTMTRTIRTIPIIRTTPAVEVKVIPSMLKAGENEVVVKIAVLVKLSDHTKDDKVSHAIIQQVLCTVLKGPHELEQLVVDVEVISVKNRGGSGGVTMTTRG</sequence>
<dbReference type="Proteomes" id="UP000217790">
    <property type="component" value="Unassembled WGS sequence"/>
</dbReference>
<protein>
    <submittedName>
        <fullName evidence="2">Uncharacterized protein</fullName>
    </submittedName>
</protein>
<gene>
    <name evidence="2" type="ORF">ARMGADRAFT_1037800</name>
</gene>
<keyword evidence="3" id="KW-1185">Reference proteome</keyword>